<dbReference type="EMBL" id="JABVEC010000021">
    <property type="protein sequence ID" value="MBC6468752.1"/>
    <property type="molecule type" value="Genomic_DNA"/>
</dbReference>
<keyword evidence="3" id="KW-1185">Reference proteome</keyword>
<evidence type="ECO:0000259" key="1">
    <source>
        <dbReference type="Pfam" id="PF01872"/>
    </source>
</evidence>
<feature type="domain" description="Bacterial bifunctional deaminase-reductase C-terminal" evidence="1">
    <location>
        <begin position="2"/>
        <end position="173"/>
    </location>
</feature>
<comment type="caution">
    <text evidence="2">The sequence shown here is derived from an EMBL/GenBank/DDBJ whole genome shotgun (WGS) entry which is preliminary data.</text>
</comment>
<proteinExistence type="predicted"/>
<dbReference type="SUPFAM" id="SSF53597">
    <property type="entry name" value="Dihydrofolate reductase-like"/>
    <property type="match status" value="1"/>
</dbReference>
<dbReference type="Gene3D" id="3.40.430.10">
    <property type="entry name" value="Dihydrofolate Reductase, subunit A"/>
    <property type="match status" value="1"/>
</dbReference>
<evidence type="ECO:0000313" key="2">
    <source>
        <dbReference type="EMBL" id="MBC6468752.1"/>
    </source>
</evidence>
<dbReference type="PANTHER" id="PTHR38011">
    <property type="entry name" value="DIHYDROFOLATE REDUCTASE FAMILY PROTEIN (AFU_ORTHOLOGUE AFUA_8G06820)"/>
    <property type="match status" value="1"/>
</dbReference>
<evidence type="ECO:0000313" key="3">
    <source>
        <dbReference type="Proteomes" id="UP000805614"/>
    </source>
</evidence>
<accession>A0ABR7LV83</accession>
<dbReference type="Pfam" id="PF01872">
    <property type="entry name" value="RibD_C"/>
    <property type="match status" value="1"/>
</dbReference>
<protein>
    <submittedName>
        <fullName evidence="2">Dihydrofolate reductase</fullName>
    </submittedName>
</protein>
<dbReference type="PANTHER" id="PTHR38011:SF11">
    <property type="entry name" value="2,5-DIAMINO-6-RIBOSYLAMINO-4(3H)-PYRIMIDINONE 5'-PHOSPHATE REDUCTASE"/>
    <property type="match status" value="1"/>
</dbReference>
<dbReference type="InterPro" id="IPR024072">
    <property type="entry name" value="DHFR-like_dom_sf"/>
</dbReference>
<sequence>MRKIIASTYATLDGYIDNPHLWMMQYGTEEAQKYSFDLLMGSDAVLMGRVTYEGMAQAWPERGGDPFADKANSMAKYVVTSTLEKADWNNTTIIPGNDVVAAVTELKRQPGDDILIWGCGRLTDTLMEHGLLDEYRISVYPVIKGEGQRLFREGIEATLELTDTTVFGQGVVLTYRPLSAGGDEDGAAPAAG</sequence>
<dbReference type="InterPro" id="IPR050765">
    <property type="entry name" value="Riboflavin_Biosynth_HTPR"/>
</dbReference>
<reference evidence="2 3" key="1">
    <citation type="submission" date="2020-06" db="EMBL/GenBank/DDBJ databases">
        <title>Actinomadura xiongansis sp. nov., isolated from soil of Baiyangdian.</title>
        <authorList>
            <person name="Zhang X."/>
        </authorList>
    </citation>
    <scope>NUCLEOTIDE SEQUENCE [LARGE SCALE GENOMIC DNA]</scope>
    <source>
        <strain evidence="2 3">HBUM206468</strain>
    </source>
</reference>
<organism evidence="2 3">
    <name type="scientific">Actinomadura alba</name>
    <dbReference type="NCBI Taxonomy" id="406431"/>
    <lineage>
        <taxon>Bacteria</taxon>
        <taxon>Bacillati</taxon>
        <taxon>Actinomycetota</taxon>
        <taxon>Actinomycetes</taxon>
        <taxon>Streptosporangiales</taxon>
        <taxon>Thermomonosporaceae</taxon>
        <taxon>Actinomadura</taxon>
    </lineage>
</organism>
<dbReference type="RefSeq" id="WP_187245804.1">
    <property type="nucleotide sequence ID" value="NZ_BAAAOK010000035.1"/>
</dbReference>
<dbReference type="Proteomes" id="UP000805614">
    <property type="component" value="Unassembled WGS sequence"/>
</dbReference>
<dbReference type="InterPro" id="IPR002734">
    <property type="entry name" value="RibDG_C"/>
</dbReference>
<gene>
    <name evidence="2" type="ORF">HKK74_25115</name>
</gene>
<name>A0ABR7LV83_9ACTN</name>